<dbReference type="Pfam" id="PF10069">
    <property type="entry name" value="DICT"/>
    <property type="match status" value="1"/>
</dbReference>
<dbReference type="Pfam" id="PF01590">
    <property type="entry name" value="GAF"/>
    <property type="match status" value="1"/>
</dbReference>
<evidence type="ECO:0000259" key="8">
    <source>
        <dbReference type="PROSITE" id="PS50109"/>
    </source>
</evidence>
<sequence length="646" mass="72223">MVIFPSLLDDLLQTHPHLRPQIYFKASLTALSHAMEDQVLGSGDESLVIANFQKERYYRQETRRYRQLAQYTSQIYVLAAPETDFAQVSEPYETVPFDPSDPLAQEWHLVVLGSHYAACLVCRERPSDPPLMDQARRFEGIWTFDRATSQTVARLLLERIASYQPQLREKIHQVVARYELTAAQNGIATGLHPGPFVERLVTYLQSSQYKILKAYRALSDQERQQRLVNVITGAIRSTLNPEQIFPIAVQELGQNFAECRCILYRCRSHHQAAHIEYEYTAAGVPALKGIDWPLGENPLFGLALGRDRAIGLNDVTTAPELRGYDELLMLLQTYRVRSWLMAPIIHQGMLLGMLELHHCGSAPYPWREVDLALVTAIANQVGLGLVQAQAYKSLAELNQQLAALDRTRTNLIAIIGHELRTPLSTIQVCLESLATEPEMPAPVRQEMLGTAMGDAERLHKLIQDFLTLSRLESGRVQWQTEAITLSECVELALAHLRSRADRLPQIQVDLPADLPLLRTDGEGMVEVLVKLLDNACKFTSPEGRVTVRAQVQAGQMLEVVVADTGRGIEPSQLQVVFDRFYQEEGALRRTVGGTGLGLAICRQIVAGLGGQIWAESAGRGQGSKFHFTIPLGSRPDWGDMSRPVET</sequence>
<dbReference type="RefSeq" id="WP_071453410.1">
    <property type="nucleotide sequence ID" value="NZ_CP017675.1"/>
</dbReference>
<dbReference type="InterPro" id="IPR033415">
    <property type="entry name" value="CHASE6_C"/>
</dbReference>
<dbReference type="EMBL" id="CP017675">
    <property type="protein sequence ID" value="APB32720.1"/>
    <property type="molecule type" value="Genomic_DNA"/>
</dbReference>
<dbReference type="EC" id="2.7.13.3" evidence="2"/>
<dbReference type="Proteomes" id="UP000180235">
    <property type="component" value="Chromosome"/>
</dbReference>
<evidence type="ECO:0000256" key="2">
    <source>
        <dbReference type="ARBA" id="ARBA00012438"/>
    </source>
</evidence>
<dbReference type="SMART" id="SM00388">
    <property type="entry name" value="HisKA"/>
    <property type="match status" value="1"/>
</dbReference>
<keyword evidence="5 9" id="KW-0418">Kinase</keyword>
<dbReference type="KEGG" id="glt:GlitD10_0409"/>
<keyword evidence="3" id="KW-0597">Phosphoprotein</keyword>
<keyword evidence="7" id="KW-0175">Coiled coil</keyword>
<dbReference type="Gene3D" id="1.10.287.130">
    <property type="match status" value="1"/>
</dbReference>
<dbReference type="SUPFAM" id="SSF55781">
    <property type="entry name" value="GAF domain-like"/>
    <property type="match status" value="1"/>
</dbReference>
<evidence type="ECO:0000256" key="6">
    <source>
        <dbReference type="ARBA" id="ARBA00023012"/>
    </source>
</evidence>
<dbReference type="SUPFAM" id="SSF47384">
    <property type="entry name" value="Homodimeric domain of signal transducing histidine kinase"/>
    <property type="match status" value="1"/>
</dbReference>
<evidence type="ECO:0000256" key="1">
    <source>
        <dbReference type="ARBA" id="ARBA00000085"/>
    </source>
</evidence>
<comment type="catalytic activity">
    <reaction evidence="1">
        <text>ATP + protein L-histidine = ADP + protein N-phospho-L-histidine.</text>
        <dbReference type="EC" id="2.7.13.3"/>
    </reaction>
</comment>
<dbReference type="AlphaFoldDB" id="A0A1J0A9V5"/>
<reference evidence="9 10" key="1">
    <citation type="submission" date="2016-10" db="EMBL/GenBank/DDBJ databases">
        <title>Description of Gloeomargarita lithophora gen. nov., sp. nov., a thylakoid-bearing basal-branching cyanobacterium with intracellular carbonates, and proposal for Gloeomargaritales ord. nov.</title>
        <authorList>
            <person name="Moreira D."/>
            <person name="Tavera R."/>
            <person name="Benzerara K."/>
            <person name="Skouri-Panet F."/>
            <person name="Couradeau E."/>
            <person name="Gerard E."/>
            <person name="Loussert C."/>
            <person name="Novelo E."/>
            <person name="Zivanovic Y."/>
            <person name="Lopez-Garcia P."/>
        </authorList>
    </citation>
    <scope>NUCLEOTIDE SEQUENCE [LARGE SCALE GENOMIC DNA]</scope>
    <source>
        <strain evidence="9 10">D10</strain>
    </source>
</reference>
<dbReference type="InterPro" id="IPR003661">
    <property type="entry name" value="HisK_dim/P_dom"/>
</dbReference>
<dbReference type="PROSITE" id="PS50109">
    <property type="entry name" value="HIS_KIN"/>
    <property type="match status" value="1"/>
</dbReference>
<dbReference type="Pfam" id="PF17150">
    <property type="entry name" value="CHASE6_C"/>
    <property type="match status" value="1"/>
</dbReference>
<dbReference type="InterPro" id="IPR005467">
    <property type="entry name" value="His_kinase_dom"/>
</dbReference>
<gene>
    <name evidence="9" type="ORF">GlitD10_0409</name>
</gene>
<dbReference type="FunFam" id="3.30.565.10:FF:000006">
    <property type="entry name" value="Sensor histidine kinase WalK"/>
    <property type="match status" value="1"/>
</dbReference>
<evidence type="ECO:0000256" key="5">
    <source>
        <dbReference type="ARBA" id="ARBA00022777"/>
    </source>
</evidence>
<dbReference type="SUPFAM" id="SSF55874">
    <property type="entry name" value="ATPase domain of HSP90 chaperone/DNA topoisomerase II/histidine kinase"/>
    <property type="match status" value="1"/>
</dbReference>
<dbReference type="InterPro" id="IPR050736">
    <property type="entry name" value="Sensor_HK_Regulatory"/>
</dbReference>
<evidence type="ECO:0000313" key="10">
    <source>
        <dbReference type="Proteomes" id="UP000180235"/>
    </source>
</evidence>
<dbReference type="PRINTS" id="PR00344">
    <property type="entry name" value="BCTRLSENSOR"/>
</dbReference>
<dbReference type="STRING" id="1188229.GlitD10_0409"/>
<feature type="coiled-coil region" evidence="7">
    <location>
        <begin position="387"/>
        <end position="414"/>
    </location>
</feature>
<dbReference type="PANTHER" id="PTHR43711:SF26">
    <property type="entry name" value="SENSOR HISTIDINE KINASE RCSC"/>
    <property type="match status" value="1"/>
</dbReference>
<dbReference type="InterPro" id="IPR036890">
    <property type="entry name" value="HATPase_C_sf"/>
</dbReference>
<dbReference type="InterPro" id="IPR003594">
    <property type="entry name" value="HATPase_dom"/>
</dbReference>
<dbReference type="CDD" id="cd00082">
    <property type="entry name" value="HisKA"/>
    <property type="match status" value="1"/>
</dbReference>
<name>A0A1J0A9V5_9CYAN</name>
<dbReference type="InterPro" id="IPR003018">
    <property type="entry name" value="GAF"/>
</dbReference>
<accession>A0A1J0A9V5</accession>
<keyword evidence="10" id="KW-1185">Reference proteome</keyword>
<organism evidence="9 10">
    <name type="scientific">Gloeomargarita lithophora Alchichica-D10</name>
    <dbReference type="NCBI Taxonomy" id="1188229"/>
    <lineage>
        <taxon>Bacteria</taxon>
        <taxon>Bacillati</taxon>
        <taxon>Cyanobacteriota</taxon>
        <taxon>Cyanophyceae</taxon>
        <taxon>Gloeomargaritales</taxon>
        <taxon>Gloeomargaritaceae</taxon>
        <taxon>Gloeomargarita</taxon>
    </lineage>
</organism>
<dbReference type="InterPro" id="IPR029016">
    <property type="entry name" value="GAF-like_dom_sf"/>
</dbReference>
<dbReference type="Pfam" id="PF00512">
    <property type="entry name" value="HisKA"/>
    <property type="match status" value="1"/>
</dbReference>
<dbReference type="OrthoDB" id="524899at2"/>
<protein>
    <recommendedName>
        <fullName evidence="2">histidine kinase</fullName>
        <ecNumber evidence="2">2.7.13.3</ecNumber>
    </recommendedName>
</protein>
<dbReference type="Gene3D" id="3.30.450.40">
    <property type="match status" value="1"/>
</dbReference>
<evidence type="ECO:0000256" key="4">
    <source>
        <dbReference type="ARBA" id="ARBA00022679"/>
    </source>
</evidence>
<dbReference type="PANTHER" id="PTHR43711">
    <property type="entry name" value="TWO-COMPONENT HISTIDINE KINASE"/>
    <property type="match status" value="1"/>
</dbReference>
<dbReference type="SMART" id="SM00065">
    <property type="entry name" value="GAF"/>
    <property type="match status" value="1"/>
</dbReference>
<evidence type="ECO:0000256" key="3">
    <source>
        <dbReference type="ARBA" id="ARBA00022553"/>
    </source>
</evidence>
<keyword evidence="4" id="KW-0808">Transferase</keyword>
<proteinExistence type="predicted"/>
<evidence type="ECO:0000313" key="9">
    <source>
        <dbReference type="EMBL" id="APB32720.1"/>
    </source>
</evidence>
<dbReference type="SMART" id="SM00387">
    <property type="entry name" value="HATPase_c"/>
    <property type="match status" value="1"/>
</dbReference>
<dbReference type="Pfam" id="PF02518">
    <property type="entry name" value="HATPase_c"/>
    <property type="match status" value="1"/>
</dbReference>
<dbReference type="InterPro" id="IPR004358">
    <property type="entry name" value="Sig_transdc_His_kin-like_C"/>
</dbReference>
<dbReference type="Gene3D" id="3.30.565.10">
    <property type="entry name" value="Histidine kinase-like ATPase, C-terminal domain"/>
    <property type="match status" value="1"/>
</dbReference>
<keyword evidence="6" id="KW-0902">Two-component regulatory system</keyword>
<evidence type="ECO:0000256" key="7">
    <source>
        <dbReference type="SAM" id="Coils"/>
    </source>
</evidence>
<dbReference type="InterPro" id="IPR019278">
    <property type="entry name" value="DICT_dom"/>
</dbReference>
<dbReference type="InterPro" id="IPR036097">
    <property type="entry name" value="HisK_dim/P_sf"/>
</dbReference>
<dbReference type="GO" id="GO:0000155">
    <property type="term" value="F:phosphorelay sensor kinase activity"/>
    <property type="evidence" value="ECO:0007669"/>
    <property type="project" value="InterPro"/>
</dbReference>
<feature type="domain" description="Histidine kinase" evidence="8">
    <location>
        <begin position="414"/>
        <end position="633"/>
    </location>
</feature>